<comment type="caution">
    <text evidence="2">The sequence shown here is derived from an EMBL/GenBank/DDBJ whole genome shotgun (WGS) entry which is preliminary data.</text>
</comment>
<evidence type="ECO:0000313" key="2">
    <source>
        <dbReference type="EMBL" id="MBP2471613.1"/>
    </source>
</evidence>
<reference evidence="2 3" key="1">
    <citation type="submission" date="2021-03" db="EMBL/GenBank/DDBJ databases">
        <title>Sequencing the genomes of 1000 actinobacteria strains.</title>
        <authorList>
            <person name="Klenk H.-P."/>
        </authorList>
    </citation>
    <scope>NUCLEOTIDE SEQUENCE [LARGE SCALE GENOMIC DNA]</scope>
    <source>
        <strain evidence="2 3">DSM 44580</strain>
    </source>
</reference>
<sequence length="146" mass="15381">MAQAVTHRPVRTPVQAVAILVSIVFLAVGVLGFVPGVTTNYDQLLVAGHESHALLLGLFAVSVLHNIVHLLFGVAGLALARTPGGARGYLIGGGVIYLVLWAYGYFVEHDSPLNFVPVNTADNWLHLGLGLGMAALGILLVPRGQR</sequence>
<gene>
    <name evidence="2" type="ORF">JOF53_000485</name>
</gene>
<feature type="transmembrane region" description="Helical" evidence="1">
    <location>
        <begin position="86"/>
        <end position="104"/>
    </location>
</feature>
<protein>
    <recommendedName>
        <fullName evidence="4">DUF4383 domain-containing protein</fullName>
    </recommendedName>
</protein>
<organism evidence="2 3">
    <name type="scientific">Crossiella equi</name>
    <dbReference type="NCBI Taxonomy" id="130796"/>
    <lineage>
        <taxon>Bacteria</taxon>
        <taxon>Bacillati</taxon>
        <taxon>Actinomycetota</taxon>
        <taxon>Actinomycetes</taxon>
        <taxon>Pseudonocardiales</taxon>
        <taxon>Pseudonocardiaceae</taxon>
        <taxon>Crossiella</taxon>
    </lineage>
</organism>
<keyword evidence="1" id="KW-0812">Transmembrane</keyword>
<feature type="transmembrane region" description="Helical" evidence="1">
    <location>
        <begin position="54"/>
        <end position="79"/>
    </location>
</feature>
<name>A0ABS5A4W7_9PSEU</name>
<evidence type="ECO:0000313" key="3">
    <source>
        <dbReference type="Proteomes" id="UP001519363"/>
    </source>
</evidence>
<dbReference type="Pfam" id="PF14325">
    <property type="entry name" value="DUF4383"/>
    <property type="match status" value="1"/>
</dbReference>
<proteinExistence type="predicted"/>
<feature type="transmembrane region" description="Helical" evidence="1">
    <location>
        <begin position="124"/>
        <end position="141"/>
    </location>
</feature>
<dbReference type="Proteomes" id="UP001519363">
    <property type="component" value="Unassembled WGS sequence"/>
</dbReference>
<dbReference type="EMBL" id="JAGIOO010000001">
    <property type="protein sequence ID" value="MBP2471613.1"/>
    <property type="molecule type" value="Genomic_DNA"/>
</dbReference>
<dbReference type="RefSeq" id="WP_086789828.1">
    <property type="nucleotide sequence ID" value="NZ_JAGIOO010000001.1"/>
</dbReference>
<feature type="transmembrane region" description="Helical" evidence="1">
    <location>
        <begin position="12"/>
        <end position="34"/>
    </location>
</feature>
<evidence type="ECO:0008006" key="4">
    <source>
        <dbReference type="Google" id="ProtNLM"/>
    </source>
</evidence>
<keyword evidence="3" id="KW-1185">Reference proteome</keyword>
<evidence type="ECO:0000256" key="1">
    <source>
        <dbReference type="SAM" id="Phobius"/>
    </source>
</evidence>
<accession>A0ABS5A4W7</accession>
<keyword evidence="1" id="KW-1133">Transmembrane helix</keyword>
<keyword evidence="1" id="KW-0472">Membrane</keyword>